<dbReference type="Proteomes" id="UP000217154">
    <property type="component" value="Chromosome"/>
</dbReference>
<dbReference type="RefSeq" id="WP_095745134.1">
    <property type="nucleotide sequence ID" value="NZ_CP023284.1"/>
</dbReference>
<protein>
    <submittedName>
        <fullName evidence="3">Zonular occludens toxin</fullName>
    </submittedName>
</protein>
<name>A0A250DKQ6_9BURK</name>
<dbReference type="InterPro" id="IPR008900">
    <property type="entry name" value="Zot_N"/>
</dbReference>
<dbReference type="Pfam" id="PF05707">
    <property type="entry name" value="Zot"/>
    <property type="match status" value="1"/>
</dbReference>
<evidence type="ECO:0000313" key="3">
    <source>
        <dbReference type="EMBL" id="ATA54549.1"/>
    </source>
</evidence>
<feature type="compositionally biased region" description="Low complexity" evidence="1">
    <location>
        <begin position="260"/>
        <end position="285"/>
    </location>
</feature>
<evidence type="ECO:0000256" key="1">
    <source>
        <dbReference type="SAM" id="MobiDB-lite"/>
    </source>
</evidence>
<feature type="domain" description="Zona occludens toxin N-terminal" evidence="2">
    <location>
        <begin position="2"/>
        <end position="204"/>
    </location>
</feature>
<dbReference type="AlphaFoldDB" id="A0A250DKQ6"/>
<evidence type="ECO:0000259" key="2">
    <source>
        <dbReference type="Pfam" id="PF05707"/>
    </source>
</evidence>
<feature type="region of interest" description="Disordered" evidence="1">
    <location>
        <begin position="423"/>
        <end position="456"/>
    </location>
</feature>
<feature type="region of interest" description="Disordered" evidence="1">
    <location>
        <begin position="259"/>
        <end position="301"/>
    </location>
</feature>
<evidence type="ECO:0000313" key="4">
    <source>
        <dbReference type="Proteomes" id="UP000217154"/>
    </source>
</evidence>
<organism evidence="3 4">
    <name type="scientific">Variovorax boronicumulans</name>
    <dbReference type="NCBI Taxonomy" id="436515"/>
    <lineage>
        <taxon>Bacteria</taxon>
        <taxon>Pseudomonadati</taxon>
        <taxon>Pseudomonadota</taxon>
        <taxon>Betaproteobacteria</taxon>
        <taxon>Burkholderiales</taxon>
        <taxon>Comamonadaceae</taxon>
        <taxon>Variovorax</taxon>
    </lineage>
</organism>
<feature type="compositionally biased region" description="Low complexity" evidence="1">
    <location>
        <begin position="423"/>
        <end position="447"/>
    </location>
</feature>
<proteinExistence type="predicted"/>
<dbReference type="Gene3D" id="3.40.50.300">
    <property type="entry name" value="P-loop containing nucleotide triphosphate hydrolases"/>
    <property type="match status" value="1"/>
</dbReference>
<reference evidence="3 4" key="1">
    <citation type="submission" date="2017-09" db="EMBL/GenBank/DDBJ databases">
        <title>The diverse metabolic capabilities of V. boronicumulans make it an excellent choice for continued studies on novel biodegradation.</title>
        <authorList>
            <person name="Sun S."/>
        </authorList>
    </citation>
    <scope>NUCLEOTIDE SEQUENCE [LARGE SCALE GENOMIC DNA]</scope>
    <source>
        <strain evidence="3 4">J1</strain>
    </source>
</reference>
<dbReference type="EMBL" id="CP023284">
    <property type="protein sequence ID" value="ATA54549.1"/>
    <property type="molecule type" value="Genomic_DNA"/>
</dbReference>
<sequence>MAILFYEGLPRSGKSYESMSTLVIPWLQKGREVVAYIEGLETDECQQRIAEASGLALEKVKELLFPLTREDMRPREVDRNGKKVMIDGTWIEKIRHNALHVFDEAQNWWPNRMKASDELTQFVTEHGHLGITILLMGQSLLDVLALWRRRVDQKFVFLKLTALGADKRYRVTIHKGQGNGEFVKVADKLNKYDPKYFGTYKSHVSSDTDTDTYTDDRIVFWKGGMVKYGAVFAVACLIFGSWKLWAFFHPPEPVTSKAKPGSVSAASAIPPAPSALASPPTAAKPQAEVTPPADTRPPEERYFSELGTKGRVRLSGLMVFKGKTAGVVEWLDGNTRVIERIGIDTLQQLGVRVEVIGPAVKLSMGGWNALATMWPVESEGRVSDYRQASMRTAADGGLPPSQAVPSGDRSFVVSPSGLSIIDGAKAGSGDPSAAAAGEPARPRVPAGSKWSFQTGG</sequence>
<gene>
    <name evidence="3" type="ORF">CKY39_16035</name>
</gene>
<accession>A0A250DKQ6</accession>
<dbReference type="KEGG" id="vbo:CKY39_16035"/>
<dbReference type="InterPro" id="IPR027417">
    <property type="entry name" value="P-loop_NTPase"/>
</dbReference>